<dbReference type="InterPro" id="IPR036179">
    <property type="entry name" value="Ig-like_dom_sf"/>
</dbReference>
<dbReference type="PROSITE" id="PS50835">
    <property type="entry name" value="IG_LIKE"/>
    <property type="match status" value="1"/>
</dbReference>
<keyword evidence="1 6" id="KW-0732">Signal</keyword>
<keyword evidence="5" id="KW-0472">Membrane</keyword>
<dbReference type="Proteomes" id="UP001249851">
    <property type="component" value="Unassembled WGS sequence"/>
</dbReference>
<reference evidence="8" key="2">
    <citation type="journal article" date="2023" name="Science">
        <title>Genomic signatures of disease resistance in endangered staghorn corals.</title>
        <authorList>
            <person name="Vollmer S.V."/>
            <person name="Selwyn J.D."/>
            <person name="Despard B.A."/>
            <person name="Roesel C.L."/>
        </authorList>
    </citation>
    <scope>NUCLEOTIDE SEQUENCE</scope>
    <source>
        <strain evidence="8">K2</strain>
    </source>
</reference>
<dbReference type="AlphaFoldDB" id="A0AAD9QSN9"/>
<reference evidence="8" key="1">
    <citation type="journal article" date="2023" name="G3 (Bethesda)">
        <title>Whole genome assembly and annotation of the endangered Caribbean coral Acropora cervicornis.</title>
        <authorList>
            <person name="Selwyn J.D."/>
            <person name="Vollmer S.V."/>
        </authorList>
    </citation>
    <scope>NUCLEOTIDE SEQUENCE</scope>
    <source>
        <strain evidence="8">K2</strain>
    </source>
</reference>
<comment type="caution">
    <text evidence="8">The sequence shown here is derived from an EMBL/GenBank/DDBJ whole genome shotgun (WGS) entry which is preliminary data.</text>
</comment>
<feature type="chain" id="PRO_5041990966" evidence="6">
    <location>
        <begin position="21"/>
        <end position="172"/>
    </location>
</feature>
<name>A0AAD9QSN9_ACRCE</name>
<evidence type="ECO:0000256" key="3">
    <source>
        <dbReference type="ARBA" id="ARBA00023157"/>
    </source>
</evidence>
<dbReference type="PANTHER" id="PTHR12231">
    <property type="entry name" value="CTX-RELATED TYPE I TRANSMEMBRANE PROTEIN"/>
    <property type="match status" value="1"/>
</dbReference>
<dbReference type="Gene3D" id="2.60.40.10">
    <property type="entry name" value="Immunoglobulins"/>
    <property type="match status" value="1"/>
</dbReference>
<dbReference type="CDD" id="cd00096">
    <property type="entry name" value="Ig"/>
    <property type="match status" value="1"/>
</dbReference>
<dbReference type="FunFam" id="2.60.40.10:FF:000032">
    <property type="entry name" value="palladin isoform X1"/>
    <property type="match status" value="1"/>
</dbReference>
<evidence type="ECO:0000313" key="9">
    <source>
        <dbReference type="Proteomes" id="UP001249851"/>
    </source>
</evidence>
<dbReference type="EMBL" id="JARQWQ010000016">
    <property type="protein sequence ID" value="KAK2566678.1"/>
    <property type="molecule type" value="Genomic_DNA"/>
</dbReference>
<dbReference type="PANTHER" id="PTHR12231:SF253">
    <property type="entry name" value="DPR-INTERACTING PROTEIN ETA, ISOFORM B-RELATED"/>
    <property type="match status" value="1"/>
</dbReference>
<keyword evidence="5" id="KW-0812">Transmembrane</keyword>
<keyword evidence="2" id="KW-0677">Repeat</keyword>
<protein>
    <submittedName>
        <fullName evidence="8">Immunoglobulin superfamily member 10</fullName>
    </submittedName>
</protein>
<dbReference type="SUPFAM" id="SSF48726">
    <property type="entry name" value="Immunoglobulin"/>
    <property type="match status" value="1"/>
</dbReference>
<keyword evidence="9" id="KW-1185">Reference proteome</keyword>
<keyword evidence="3" id="KW-1015">Disulfide bond</keyword>
<evidence type="ECO:0000256" key="2">
    <source>
        <dbReference type="ARBA" id="ARBA00022737"/>
    </source>
</evidence>
<keyword evidence="4" id="KW-0393">Immunoglobulin domain</keyword>
<gene>
    <name evidence="8" type="ORF">P5673_009344</name>
</gene>
<dbReference type="InterPro" id="IPR051170">
    <property type="entry name" value="Neural/epithelial_adhesion"/>
</dbReference>
<evidence type="ECO:0000256" key="4">
    <source>
        <dbReference type="ARBA" id="ARBA00023319"/>
    </source>
</evidence>
<dbReference type="InterPro" id="IPR013783">
    <property type="entry name" value="Ig-like_fold"/>
</dbReference>
<dbReference type="InterPro" id="IPR013098">
    <property type="entry name" value="Ig_I-set"/>
</dbReference>
<feature type="domain" description="Ig-like" evidence="7">
    <location>
        <begin position="24"/>
        <end position="126"/>
    </location>
</feature>
<organism evidence="8 9">
    <name type="scientific">Acropora cervicornis</name>
    <name type="common">Staghorn coral</name>
    <dbReference type="NCBI Taxonomy" id="6130"/>
    <lineage>
        <taxon>Eukaryota</taxon>
        <taxon>Metazoa</taxon>
        <taxon>Cnidaria</taxon>
        <taxon>Anthozoa</taxon>
        <taxon>Hexacorallia</taxon>
        <taxon>Scleractinia</taxon>
        <taxon>Astrocoeniina</taxon>
        <taxon>Acroporidae</taxon>
        <taxon>Acropora</taxon>
    </lineage>
</organism>
<accession>A0AAD9QSN9</accession>
<dbReference type="SMART" id="SM00408">
    <property type="entry name" value="IGc2"/>
    <property type="match status" value="1"/>
</dbReference>
<evidence type="ECO:0000256" key="5">
    <source>
        <dbReference type="SAM" id="Phobius"/>
    </source>
</evidence>
<dbReference type="InterPro" id="IPR007110">
    <property type="entry name" value="Ig-like_dom"/>
</dbReference>
<evidence type="ECO:0000256" key="6">
    <source>
        <dbReference type="SAM" id="SignalP"/>
    </source>
</evidence>
<feature type="transmembrane region" description="Helical" evidence="5">
    <location>
        <begin position="128"/>
        <end position="150"/>
    </location>
</feature>
<dbReference type="InterPro" id="IPR003598">
    <property type="entry name" value="Ig_sub2"/>
</dbReference>
<feature type="signal peptide" evidence="6">
    <location>
        <begin position="1"/>
        <end position="20"/>
    </location>
</feature>
<evidence type="ECO:0000313" key="8">
    <source>
        <dbReference type="EMBL" id="KAK2566678.1"/>
    </source>
</evidence>
<evidence type="ECO:0000256" key="1">
    <source>
        <dbReference type="ARBA" id="ARBA00022729"/>
    </source>
</evidence>
<sequence length="172" mass="19739">MNTAPLITLWLFWRFIPVLPSQMPARIIKASSDHIKVAPLGKGTFLNCVYSGNPAPEVYWTKNGKRLDNKCAFCVHKVQHYYRKSTLRVTPYRDTDFGGYKCRARNKLGFGDITIKLEEDKSQNLSTVAAIVMVIGSVLLLLLIAIICHATKRRKHLEAKDETRYYTQKCYR</sequence>
<evidence type="ECO:0000259" key="7">
    <source>
        <dbReference type="PROSITE" id="PS50835"/>
    </source>
</evidence>
<dbReference type="Pfam" id="PF07679">
    <property type="entry name" value="I-set"/>
    <property type="match status" value="1"/>
</dbReference>
<proteinExistence type="predicted"/>
<keyword evidence="5" id="KW-1133">Transmembrane helix</keyword>